<protein>
    <submittedName>
        <fullName evidence="9">RNA polymerase sigma factor (Sigma-70 family)</fullName>
    </submittedName>
</protein>
<evidence type="ECO:0000256" key="5">
    <source>
        <dbReference type="ARBA" id="ARBA00023163"/>
    </source>
</evidence>
<dbReference type="InterPro" id="IPR013249">
    <property type="entry name" value="RNA_pol_sigma70_r4_t2"/>
</dbReference>
<name>A0ABS2LAU5_9CELL</name>
<evidence type="ECO:0000313" key="9">
    <source>
        <dbReference type="EMBL" id="MBM7477549.1"/>
    </source>
</evidence>
<dbReference type="SUPFAM" id="SSF88946">
    <property type="entry name" value="Sigma2 domain of RNA polymerase sigma factors"/>
    <property type="match status" value="1"/>
</dbReference>
<comment type="caution">
    <text evidence="9">The sequence shown here is derived from an EMBL/GenBank/DDBJ whole genome shotgun (WGS) entry which is preliminary data.</text>
</comment>
<evidence type="ECO:0000259" key="8">
    <source>
        <dbReference type="Pfam" id="PF08281"/>
    </source>
</evidence>
<dbReference type="NCBIfam" id="TIGR02937">
    <property type="entry name" value="sigma70-ECF"/>
    <property type="match status" value="1"/>
</dbReference>
<reference evidence="9 10" key="1">
    <citation type="submission" date="2021-01" db="EMBL/GenBank/DDBJ databases">
        <title>Sequencing the genomes of 1000 actinobacteria strains.</title>
        <authorList>
            <person name="Klenk H.-P."/>
        </authorList>
    </citation>
    <scope>NUCLEOTIDE SEQUENCE [LARGE SCALE GENOMIC DNA]</scope>
    <source>
        <strain evidence="9 10">DSM 46000</strain>
    </source>
</reference>
<dbReference type="Gene3D" id="1.10.10.10">
    <property type="entry name" value="Winged helix-like DNA-binding domain superfamily/Winged helix DNA-binding domain"/>
    <property type="match status" value="1"/>
</dbReference>
<keyword evidence="2" id="KW-0805">Transcription regulation</keyword>
<dbReference type="Gene3D" id="1.10.1740.10">
    <property type="match status" value="1"/>
</dbReference>
<dbReference type="InterPro" id="IPR013325">
    <property type="entry name" value="RNA_pol_sigma_r2"/>
</dbReference>
<sequence length="184" mass="19685">MKPFERVVAEHGATVLRVCRAVLGPVDAEDAWSETFLSALVAYPRLDEGANVEAWLVTIAHRKAIDVTRVRARAPIAVPDVAEITHRPSRDGLPERRIDQSDDDLWRALAALPPKQRQAVAYHHVAGLPYLEVAAILGGSAEAARRAASDGMAALRRTYPPARSSSSARSAAPSPTPPSKGSAS</sequence>
<keyword evidence="10" id="KW-1185">Reference proteome</keyword>
<dbReference type="InterPro" id="IPR014284">
    <property type="entry name" value="RNA_pol_sigma-70_dom"/>
</dbReference>
<dbReference type="PANTHER" id="PTHR43133">
    <property type="entry name" value="RNA POLYMERASE ECF-TYPE SIGMA FACTO"/>
    <property type="match status" value="1"/>
</dbReference>
<evidence type="ECO:0000256" key="2">
    <source>
        <dbReference type="ARBA" id="ARBA00023015"/>
    </source>
</evidence>
<dbReference type="InterPro" id="IPR007627">
    <property type="entry name" value="RNA_pol_sigma70_r2"/>
</dbReference>
<evidence type="ECO:0000256" key="4">
    <source>
        <dbReference type="ARBA" id="ARBA00023125"/>
    </source>
</evidence>
<proteinExistence type="inferred from homology"/>
<evidence type="ECO:0000256" key="3">
    <source>
        <dbReference type="ARBA" id="ARBA00023082"/>
    </source>
</evidence>
<comment type="similarity">
    <text evidence="1">Belongs to the sigma-70 factor family. ECF subfamily.</text>
</comment>
<keyword evidence="5" id="KW-0804">Transcription</keyword>
<dbReference type="SUPFAM" id="SSF88659">
    <property type="entry name" value="Sigma3 and sigma4 domains of RNA polymerase sigma factors"/>
    <property type="match status" value="1"/>
</dbReference>
<feature type="region of interest" description="Disordered" evidence="6">
    <location>
        <begin position="156"/>
        <end position="184"/>
    </location>
</feature>
<keyword evidence="3" id="KW-0731">Sigma factor</keyword>
<evidence type="ECO:0000313" key="10">
    <source>
        <dbReference type="Proteomes" id="UP000698059"/>
    </source>
</evidence>
<dbReference type="EMBL" id="JAFBBO010000001">
    <property type="protein sequence ID" value="MBM7477549.1"/>
    <property type="molecule type" value="Genomic_DNA"/>
</dbReference>
<organism evidence="9 10">
    <name type="scientific">Oerskovia jenensis</name>
    <dbReference type="NCBI Taxonomy" id="162169"/>
    <lineage>
        <taxon>Bacteria</taxon>
        <taxon>Bacillati</taxon>
        <taxon>Actinomycetota</taxon>
        <taxon>Actinomycetes</taxon>
        <taxon>Micrococcales</taxon>
        <taxon>Cellulomonadaceae</taxon>
        <taxon>Oerskovia</taxon>
    </lineage>
</organism>
<dbReference type="Pfam" id="PF04542">
    <property type="entry name" value="Sigma70_r2"/>
    <property type="match status" value="1"/>
</dbReference>
<feature type="domain" description="RNA polymerase sigma-70 region 2" evidence="7">
    <location>
        <begin position="8"/>
        <end position="73"/>
    </location>
</feature>
<dbReference type="Pfam" id="PF08281">
    <property type="entry name" value="Sigma70_r4_2"/>
    <property type="match status" value="1"/>
</dbReference>
<evidence type="ECO:0000256" key="6">
    <source>
        <dbReference type="SAM" id="MobiDB-lite"/>
    </source>
</evidence>
<gene>
    <name evidence="9" type="ORF">JOD49_000469</name>
</gene>
<dbReference type="Proteomes" id="UP000698059">
    <property type="component" value="Unassembled WGS sequence"/>
</dbReference>
<dbReference type="InterPro" id="IPR039425">
    <property type="entry name" value="RNA_pol_sigma-70-like"/>
</dbReference>
<accession>A0ABS2LAU5</accession>
<dbReference type="PANTHER" id="PTHR43133:SF8">
    <property type="entry name" value="RNA POLYMERASE SIGMA FACTOR HI_1459-RELATED"/>
    <property type="match status" value="1"/>
</dbReference>
<evidence type="ECO:0000256" key="1">
    <source>
        <dbReference type="ARBA" id="ARBA00010641"/>
    </source>
</evidence>
<dbReference type="RefSeq" id="WP_205305817.1">
    <property type="nucleotide sequence ID" value="NZ_BAAAVF010000010.1"/>
</dbReference>
<feature type="domain" description="RNA polymerase sigma factor 70 region 4 type 2" evidence="8">
    <location>
        <begin position="104"/>
        <end position="155"/>
    </location>
</feature>
<dbReference type="InterPro" id="IPR013324">
    <property type="entry name" value="RNA_pol_sigma_r3/r4-like"/>
</dbReference>
<evidence type="ECO:0000259" key="7">
    <source>
        <dbReference type="Pfam" id="PF04542"/>
    </source>
</evidence>
<keyword evidence="4" id="KW-0238">DNA-binding</keyword>
<dbReference type="InterPro" id="IPR036388">
    <property type="entry name" value="WH-like_DNA-bd_sf"/>
</dbReference>